<feature type="domain" description="CG-1" evidence="10">
    <location>
        <begin position="9"/>
        <end position="135"/>
    </location>
</feature>
<dbReference type="CDD" id="cd10017">
    <property type="entry name" value="B3_DNA"/>
    <property type="match status" value="1"/>
</dbReference>
<dbReference type="InterPro" id="IPR002182">
    <property type="entry name" value="NB-ARC"/>
</dbReference>
<accession>A0ABM1QMI2</accession>
<dbReference type="SUPFAM" id="SSF52058">
    <property type="entry name" value="L domain-like"/>
    <property type="match status" value="2"/>
</dbReference>
<dbReference type="InterPro" id="IPR003591">
    <property type="entry name" value="Leu-rich_rpt_typical-subtyp"/>
</dbReference>
<gene>
    <name evidence="12" type="primary">LOC104723096</name>
</gene>
<dbReference type="InterPro" id="IPR058546">
    <property type="entry name" value="RPS4B/Roq1-like_LRR"/>
</dbReference>
<feature type="domain" description="TF-B3" evidence="9">
    <location>
        <begin position="263"/>
        <end position="366"/>
    </location>
</feature>
<organism evidence="11 12">
    <name type="scientific">Camelina sativa</name>
    <name type="common">False flax</name>
    <name type="synonym">Myagrum sativum</name>
    <dbReference type="NCBI Taxonomy" id="90675"/>
    <lineage>
        <taxon>Eukaryota</taxon>
        <taxon>Viridiplantae</taxon>
        <taxon>Streptophyta</taxon>
        <taxon>Embryophyta</taxon>
        <taxon>Tracheophyta</taxon>
        <taxon>Spermatophyta</taxon>
        <taxon>Magnoliopsida</taxon>
        <taxon>eudicotyledons</taxon>
        <taxon>Gunneridae</taxon>
        <taxon>Pentapetalae</taxon>
        <taxon>rosids</taxon>
        <taxon>malvids</taxon>
        <taxon>Brassicales</taxon>
        <taxon>Brassicaceae</taxon>
        <taxon>Camelineae</taxon>
        <taxon>Camelina</taxon>
    </lineage>
</organism>
<evidence type="ECO:0000259" key="9">
    <source>
        <dbReference type="PROSITE" id="PS50863"/>
    </source>
</evidence>
<dbReference type="Gene3D" id="3.80.10.10">
    <property type="entry name" value="Ribonuclease Inhibitor"/>
    <property type="match status" value="2"/>
</dbReference>
<dbReference type="SUPFAM" id="SSF52200">
    <property type="entry name" value="Toll/Interleukin receptor TIR domain"/>
    <property type="match status" value="1"/>
</dbReference>
<dbReference type="Gene3D" id="3.40.50.10140">
    <property type="entry name" value="Toll/interleukin-1 receptor homology (TIR) domain"/>
    <property type="match status" value="1"/>
</dbReference>
<dbReference type="InterPro" id="IPR058192">
    <property type="entry name" value="WHD_ROQ1-like"/>
</dbReference>
<keyword evidence="3" id="KW-0677">Repeat</keyword>
<evidence type="ECO:0000256" key="7">
    <source>
        <dbReference type="ARBA" id="ARBA00023163"/>
    </source>
</evidence>
<keyword evidence="2" id="KW-0433">Leucine-rich repeat</keyword>
<dbReference type="Gene3D" id="3.40.50.300">
    <property type="entry name" value="P-loop containing nucleotide triphosphate hydrolases"/>
    <property type="match status" value="1"/>
</dbReference>
<keyword evidence="8" id="KW-0539">Nucleus</keyword>
<dbReference type="GeneID" id="104723096"/>
<keyword evidence="7" id="KW-0804">Transcription</keyword>
<name>A0ABM1QMI2_CAMSA</name>
<keyword evidence="11" id="KW-1185">Reference proteome</keyword>
<dbReference type="Pfam" id="PF07725">
    <property type="entry name" value="LRR_3"/>
    <property type="match status" value="1"/>
</dbReference>
<dbReference type="PANTHER" id="PTHR11017:SF278">
    <property type="entry name" value="SERINE_THREONINE-PROTEIN PHOSPHATASE 1 REGULATORY SUBUNIT 10"/>
    <property type="match status" value="1"/>
</dbReference>
<evidence type="ECO:0000256" key="3">
    <source>
        <dbReference type="ARBA" id="ARBA00022737"/>
    </source>
</evidence>
<dbReference type="InterPro" id="IPR011713">
    <property type="entry name" value="Leu-rich_rpt_3"/>
</dbReference>
<dbReference type="PROSITE" id="PS51450">
    <property type="entry name" value="LRR"/>
    <property type="match status" value="1"/>
</dbReference>
<dbReference type="Pfam" id="PF01582">
    <property type="entry name" value="TIR"/>
    <property type="match status" value="1"/>
</dbReference>
<keyword evidence="4" id="KW-0611">Plant defense</keyword>
<evidence type="ECO:0000313" key="11">
    <source>
        <dbReference type="Proteomes" id="UP000694864"/>
    </source>
</evidence>
<dbReference type="SMART" id="SM00369">
    <property type="entry name" value="LRR_TYP"/>
    <property type="match status" value="3"/>
</dbReference>
<keyword evidence="5" id="KW-0805">Transcription regulation</keyword>
<dbReference type="PROSITE" id="PS50863">
    <property type="entry name" value="B3"/>
    <property type="match status" value="1"/>
</dbReference>
<dbReference type="Gene3D" id="2.40.330.10">
    <property type="entry name" value="DNA-binding pseudobarrel domain"/>
    <property type="match status" value="1"/>
</dbReference>
<dbReference type="InterPro" id="IPR044974">
    <property type="entry name" value="Disease_R_plants"/>
</dbReference>
<evidence type="ECO:0000256" key="4">
    <source>
        <dbReference type="ARBA" id="ARBA00022821"/>
    </source>
</evidence>
<protein>
    <submittedName>
        <fullName evidence="12">Disease resistance protein RRS1-like</fullName>
    </submittedName>
</protein>
<dbReference type="SUPFAM" id="SSF46785">
    <property type="entry name" value="Winged helix' DNA-binding domain"/>
    <property type="match status" value="1"/>
</dbReference>
<dbReference type="PROSITE" id="PS51437">
    <property type="entry name" value="CG_1"/>
    <property type="match status" value="1"/>
</dbReference>
<dbReference type="Pfam" id="PF02362">
    <property type="entry name" value="B3"/>
    <property type="match status" value="1"/>
</dbReference>
<dbReference type="RefSeq" id="XP_019087970.1">
    <property type="nucleotide sequence ID" value="XM_019232425.1"/>
</dbReference>
<evidence type="ECO:0000259" key="10">
    <source>
        <dbReference type="PROSITE" id="PS51437"/>
    </source>
</evidence>
<sequence>MAMQSEYGISTLHKEAQIRWLKPPEVLFILQNHERLTLTLTAPQRPTSGSLFLFNRKVLKLFRKDGHHWRRKKDGRTVAEAHERLKVGNTDALNCYYAHGEHNPTFQRRIYWMLDPEYEHIVLVHYRDVSNLQEVTSPISHSCSGSGITDEKFEAADVGCRDPFEDWTAFFEFLKNSKPPRSLSECTSNDAVEFLRRLPTDKVEAVVTSFSGDTFKRILGSHKENPFDNQIVRTFLMELAEEQTSQKEFVKNMLSHHNKEDLFEMRLKTKDMDNVDSLIIPDEDARNYFPFTNFQGGTESLIRFEDQDGKGWLFGYSYHNIGSQCEFTRGWSRYVKENQLSVGDSVFFQRHHMDSSKFFIGCRRHNAGAAPASSSQSAVLNPTSPATSKMKLELREKHMEVEIPFQQGLPEHSITGSDPILVISCGKNQDSEETYFISCIYNELCRRGFTPCSYDLDRSTMTGDPYTLYSSRVCIMIITMNYARECLAEFTAIMGHLKANNLALLPVFFNVIPGSFENSVHASQVYKWRKAINKLFVYKSKQYIKGDECMLAKIIVRDVSLLFGSEAGRNLIGIKLLLGSILPLIHCHQPSAPQIVGLWGMAGIGKTAITREIYRTQAQRYDLSYFMPDFHLMCQTKGLSHLRDDFFSKIFGEERVFIDTYDTKISFTRNRFLDKKILIVLDGVSSVRDAEVVVGGFGWFSGGHTIILTSRNRQVLVQCKAKELYEIPKLSEYDSLRLCCQFATEQKWKGKMSLISELVNYTSGIPLALRVLGSSVRQQCTNDEKQHLRRLRQHPPIEIQDAFRNSFNGLHDNEKDIFLDLACFFRGENKDYVVKILDGCGFFTDLGVNALIDESLISLVDNKLEMPNIFQDMGRFVVCQEYEAAGKRTRLWDSNDIADVLTNKTGTEAIEGIFLDMSGLSFELSPAVFERMHRLRLLKIHCPTSENHCKVSLLQGLYSLSDELRLLHWERYPRGSLPRNFNPKNLVELNMPYSNMTKLWKGTKNLDKLNRIILSHSRQLNKFPRLSKATNLEHIDLEGCTSLVKVNSSILHHRKLTFLSLKDCSHLRIMPATVHLESLEVLNLSGCSDLEDLHDFSPNLKELYLAGTAIREIPPSIEELTRLVTLDLENCKGLQHLPPGISNLKVIVTLKLSGCSNLRNLPIPDTFFLRDSQRLQRKITTEEYVPLKLHSAMQESRDDLEEILSAFEYLSSKGIPQESWPWVTITPLPSSILHSLASRLYALVTLFLCKSYLVDITDELCRLTSLKALDLGGNSFSQIPESIKELRKLHSFRLRHCKNLTSLPELPISLEILNAHGCVALKSFTLSFEQFSRHYTFSNCFALSPDFFRKYMKRALDSVEVMAKGHQQEHNNPLAFSICIPAYAGHEFSVNFKAGSSVMIELTSGMLRTLSGFTLSVVVEFRDNYRNAAGFGIKCICRKARRDLSPRLERIFHCWAPKEAPTVRKDHMFVFGNAKMHPADGIDHDFLAGWLTFEFHPVNWQNKLLDDSCTVKRCAVYLITTTTCDKTHGAKRPSSMNLEEISSVEHLAPPYKRCRLKRVIESVILSLRKRKRENSVSDKKKISHIRASIIPKNV</sequence>
<evidence type="ECO:0000256" key="8">
    <source>
        <dbReference type="ARBA" id="ARBA00023242"/>
    </source>
</evidence>
<dbReference type="InterPro" id="IPR001611">
    <property type="entry name" value="Leu-rich_rpt"/>
</dbReference>
<dbReference type="Pfam" id="PF23282">
    <property type="entry name" value="WHD_ROQ1"/>
    <property type="match status" value="1"/>
</dbReference>
<dbReference type="SUPFAM" id="SSF101936">
    <property type="entry name" value="DNA-binding pseudobarrel domain"/>
    <property type="match status" value="1"/>
</dbReference>
<dbReference type="PRINTS" id="PR00364">
    <property type="entry name" value="DISEASERSIST"/>
</dbReference>
<dbReference type="InterPro" id="IPR000157">
    <property type="entry name" value="TIR_dom"/>
</dbReference>
<reference evidence="11" key="1">
    <citation type="journal article" date="2014" name="Nat. Commun.">
        <title>The emerging biofuel crop Camelina sativa retains a highly undifferentiated hexaploid genome structure.</title>
        <authorList>
            <person name="Kagale S."/>
            <person name="Koh C."/>
            <person name="Nixon J."/>
            <person name="Bollina V."/>
            <person name="Clarke W.E."/>
            <person name="Tuteja R."/>
            <person name="Spillane C."/>
            <person name="Robinson S.J."/>
            <person name="Links M.G."/>
            <person name="Clarke C."/>
            <person name="Higgins E.E."/>
            <person name="Huebert T."/>
            <person name="Sharpe A.G."/>
            <person name="Parkin I.A."/>
        </authorList>
    </citation>
    <scope>NUCLEOTIDE SEQUENCE [LARGE SCALE GENOMIC DNA]</scope>
    <source>
        <strain evidence="11">cv. DH55</strain>
    </source>
</reference>
<comment type="subcellular location">
    <subcellularLocation>
        <location evidence="1">Nucleus</location>
    </subcellularLocation>
</comment>
<dbReference type="InterPro" id="IPR027417">
    <property type="entry name" value="P-loop_NTPase"/>
</dbReference>
<evidence type="ECO:0000313" key="12">
    <source>
        <dbReference type="RefSeq" id="XP_019087970.1"/>
    </source>
</evidence>
<dbReference type="InterPro" id="IPR035897">
    <property type="entry name" value="Toll_tir_struct_dom_sf"/>
</dbReference>
<dbReference type="InterPro" id="IPR005559">
    <property type="entry name" value="CG-1_dom"/>
</dbReference>
<dbReference type="InterPro" id="IPR015300">
    <property type="entry name" value="DNA-bd_pseudobarrel_sf"/>
</dbReference>
<dbReference type="Pfam" id="PF23286">
    <property type="entry name" value="LRR_13"/>
    <property type="match status" value="1"/>
</dbReference>
<dbReference type="Pfam" id="PF00931">
    <property type="entry name" value="NB-ARC"/>
    <property type="match status" value="1"/>
</dbReference>
<dbReference type="InterPro" id="IPR032675">
    <property type="entry name" value="LRR_dom_sf"/>
</dbReference>
<dbReference type="SMART" id="SM01076">
    <property type="entry name" value="CG-1"/>
    <property type="match status" value="1"/>
</dbReference>
<dbReference type="InterPro" id="IPR003340">
    <property type="entry name" value="B3_DNA-bd"/>
</dbReference>
<dbReference type="SUPFAM" id="SSF52540">
    <property type="entry name" value="P-loop containing nucleoside triphosphate hydrolases"/>
    <property type="match status" value="1"/>
</dbReference>
<proteinExistence type="predicted"/>
<reference evidence="12" key="2">
    <citation type="submission" date="2025-08" db="UniProtKB">
        <authorList>
            <consortium name="RefSeq"/>
        </authorList>
    </citation>
    <scope>IDENTIFICATION</scope>
    <source>
        <tissue evidence="12">Leaf</tissue>
    </source>
</reference>
<evidence type="ECO:0000256" key="6">
    <source>
        <dbReference type="ARBA" id="ARBA00023125"/>
    </source>
</evidence>
<dbReference type="InterPro" id="IPR036390">
    <property type="entry name" value="WH_DNA-bd_sf"/>
</dbReference>
<dbReference type="SMART" id="SM01019">
    <property type="entry name" value="B3"/>
    <property type="match status" value="1"/>
</dbReference>
<evidence type="ECO:0000256" key="5">
    <source>
        <dbReference type="ARBA" id="ARBA00023015"/>
    </source>
</evidence>
<dbReference type="PANTHER" id="PTHR11017">
    <property type="entry name" value="LEUCINE-RICH REPEAT-CONTAINING PROTEIN"/>
    <property type="match status" value="1"/>
</dbReference>
<evidence type="ECO:0000256" key="1">
    <source>
        <dbReference type="ARBA" id="ARBA00004123"/>
    </source>
</evidence>
<evidence type="ECO:0000256" key="2">
    <source>
        <dbReference type="ARBA" id="ARBA00022614"/>
    </source>
</evidence>
<dbReference type="Pfam" id="PF03859">
    <property type="entry name" value="CG-1"/>
    <property type="match status" value="1"/>
</dbReference>
<keyword evidence="6" id="KW-0238">DNA-binding</keyword>
<dbReference type="Proteomes" id="UP000694864">
    <property type="component" value="Chromosome 11"/>
</dbReference>